<comment type="caution">
    <text evidence="2">The sequence shown here is derived from an EMBL/GenBank/DDBJ whole genome shotgun (WGS) entry which is preliminary data.</text>
</comment>
<accession>A0A938B5G6</accession>
<protein>
    <submittedName>
        <fullName evidence="2">Carboxymuconolactone decarboxylase family protein</fullName>
    </submittedName>
</protein>
<reference evidence="2" key="1">
    <citation type="submission" date="2019-03" db="EMBL/GenBank/DDBJ databases">
        <title>Lake Tanganyika Metagenome-Assembled Genomes (MAGs).</title>
        <authorList>
            <person name="Tran P."/>
        </authorList>
    </citation>
    <scope>NUCLEOTIDE SEQUENCE</scope>
    <source>
        <strain evidence="2">K_DeepCast_65m_m2_066</strain>
    </source>
</reference>
<dbReference type="InterPro" id="IPR003779">
    <property type="entry name" value="CMD-like"/>
</dbReference>
<evidence type="ECO:0000313" key="2">
    <source>
        <dbReference type="EMBL" id="MBM3227144.1"/>
    </source>
</evidence>
<feature type="domain" description="Carboxymuconolactone decarboxylase-like" evidence="1">
    <location>
        <begin position="41"/>
        <end position="111"/>
    </location>
</feature>
<evidence type="ECO:0000259" key="1">
    <source>
        <dbReference type="Pfam" id="PF02627"/>
    </source>
</evidence>
<organism evidence="2 3">
    <name type="scientific">Tectimicrobiota bacterium</name>
    <dbReference type="NCBI Taxonomy" id="2528274"/>
    <lineage>
        <taxon>Bacteria</taxon>
        <taxon>Pseudomonadati</taxon>
        <taxon>Nitrospinota/Tectimicrobiota group</taxon>
        <taxon>Candidatus Tectimicrobiota</taxon>
    </lineage>
</organism>
<proteinExistence type="predicted"/>
<dbReference type="Pfam" id="PF02627">
    <property type="entry name" value="CMD"/>
    <property type="match status" value="1"/>
</dbReference>
<gene>
    <name evidence="2" type="ORF">FJZ47_25535</name>
</gene>
<dbReference type="SUPFAM" id="SSF69118">
    <property type="entry name" value="AhpD-like"/>
    <property type="match status" value="1"/>
</dbReference>
<dbReference type="Proteomes" id="UP000712673">
    <property type="component" value="Unassembled WGS sequence"/>
</dbReference>
<dbReference type="PANTHER" id="PTHR34846">
    <property type="entry name" value="4-CARBOXYMUCONOLACTONE DECARBOXYLASE FAMILY PROTEIN (AFU_ORTHOLOGUE AFUA_6G11590)"/>
    <property type="match status" value="1"/>
</dbReference>
<name>A0A938B5G6_UNCTE</name>
<dbReference type="EMBL" id="VGLS01001216">
    <property type="protein sequence ID" value="MBM3227144.1"/>
    <property type="molecule type" value="Genomic_DNA"/>
</dbReference>
<dbReference type="PANTHER" id="PTHR34846:SF11">
    <property type="entry name" value="4-CARBOXYMUCONOLACTONE DECARBOXYLASE FAMILY PROTEIN (AFU_ORTHOLOGUE AFUA_6G11590)"/>
    <property type="match status" value="1"/>
</dbReference>
<dbReference type="InterPro" id="IPR029032">
    <property type="entry name" value="AhpD-like"/>
</dbReference>
<dbReference type="GO" id="GO:0051920">
    <property type="term" value="F:peroxiredoxin activity"/>
    <property type="evidence" value="ECO:0007669"/>
    <property type="project" value="InterPro"/>
</dbReference>
<dbReference type="Gene3D" id="1.20.1290.10">
    <property type="entry name" value="AhpD-like"/>
    <property type="match status" value="1"/>
</dbReference>
<sequence>MARLPDIQRDQLKPEEQHFYDGIADSRGSVRGPYGVLLHSPDLASRVAHTGAFVRFNLDLPEALREIIIIATAREIRSQYEFYAHARLARQAGVAEDIIQAIAHGTAPQGLSGDAAMLVRFVQELLRNHSISDPTFNAVRDRFGMQKTLEITALIGHYLLIGQILAAFAVDLPEGVQPEIPA</sequence>
<evidence type="ECO:0000313" key="3">
    <source>
        <dbReference type="Proteomes" id="UP000712673"/>
    </source>
</evidence>
<dbReference type="AlphaFoldDB" id="A0A938B5G6"/>